<name>A0A290RXT5_9GAMM</name>
<evidence type="ECO:0000259" key="1">
    <source>
        <dbReference type="Pfam" id="PF01936"/>
    </source>
</evidence>
<accession>A0A290RXT5</accession>
<dbReference type="EMBL" id="CP011025">
    <property type="protein sequence ID" value="ATC84929.1"/>
    <property type="molecule type" value="Genomic_DNA"/>
</dbReference>
<dbReference type="CDD" id="cd18722">
    <property type="entry name" value="PIN_NicB-like"/>
    <property type="match status" value="1"/>
</dbReference>
<dbReference type="AlphaFoldDB" id="A0A290RXT5"/>
<dbReference type="Gene3D" id="3.40.50.1010">
    <property type="entry name" value="5'-nuclease"/>
    <property type="match status" value="1"/>
</dbReference>
<proteinExistence type="predicted"/>
<organism evidence="2 3">
    <name type="scientific">Pseudoalteromonas arctica A 37-1-2</name>
    <dbReference type="NCBI Taxonomy" id="1117313"/>
    <lineage>
        <taxon>Bacteria</taxon>
        <taxon>Pseudomonadati</taxon>
        <taxon>Pseudomonadota</taxon>
        <taxon>Gammaproteobacteria</taxon>
        <taxon>Alteromonadales</taxon>
        <taxon>Pseudoalteromonadaceae</taxon>
        <taxon>Pseudoalteromonas</taxon>
    </lineage>
</organism>
<dbReference type="KEGG" id="part:PARC_a0157"/>
<sequence length="135" mass="15033">MGELAATKRWILNEYAQKSLLKGDKRIDELTPEDFHPDFQQKGVDTRIGIDITTLTLSQFVDTMVLIASDADFVPAAKLARTHGVDVVLDPLFGTVAKGLEKHIDGKKSFDIVKKLSELFNVQPNPIPEWWGVGD</sequence>
<gene>
    <name evidence="2" type="ORF">PARC_a0157</name>
</gene>
<dbReference type="Pfam" id="PF01936">
    <property type="entry name" value="NYN"/>
    <property type="match status" value="1"/>
</dbReference>
<dbReference type="Proteomes" id="UP000016505">
    <property type="component" value="Chromosome I"/>
</dbReference>
<evidence type="ECO:0000313" key="2">
    <source>
        <dbReference type="EMBL" id="ATC84929.1"/>
    </source>
</evidence>
<feature type="domain" description="NYN" evidence="1">
    <location>
        <begin position="39"/>
        <end position="88"/>
    </location>
</feature>
<evidence type="ECO:0000313" key="3">
    <source>
        <dbReference type="Proteomes" id="UP000016505"/>
    </source>
</evidence>
<dbReference type="GO" id="GO:0004540">
    <property type="term" value="F:RNA nuclease activity"/>
    <property type="evidence" value="ECO:0007669"/>
    <property type="project" value="InterPro"/>
</dbReference>
<reference evidence="2 3" key="1">
    <citation type="journal article" date="2012" name="J. Bacteriol.">
        <title>Genome sequences of type strains of seven species of the marine bacterium Pseudoalteromonas.</title>
        <authorList>
            <person name="Xie B.B."/>
            <person name="Shu Y.L."/>
            <person name="Qin Q.L."/>
            <person name="Rong J.C."/>
            <person name="Zhang X.Y."/>
            <person name="Chen X.L."/>
            <person name="Shi M."/>
            <person name="He H.L."/>
            <person name="Zhou B.C."/>
            <person name="Zhang Y.Z."/>
        </authorList>
    </citation>
    <scope>NUCLEOTIDE SEQUENCE [LARGE SCALE GENOMIC DNA]</scope>
    <source>
        <strain evidence="2 3">A 37-1-2</strain>
    </source>
</reference>
<protein>
    <recommendedName>
        <fullName evidence="1">NYN domain-containing protein</fullName>
    </recommendedName>
</protein>
<dbReference type="InterPro" id="IPR021139">
    <property type="entry name" value="NYN"/>
</dbReference>